<reference evidence="2" key="1">
    <citation type="submission" date="2023-07" db="EMBL/GenBank/DDBJ databases">
        <title>The genome sequence of Rhodocytophaga aerolata KACC 12507.</title>
        <authorList>
            <person name="Zhang X."/>
        </authorList>
    </citation>
    <scope>NUCLEOTIDE SEQUENCE</scope>
    <source>
        <strain evidence="2">KACC 12507</strain>
    </source>
</reference>
<dbReference type="InterPro" id="IPR000182">
    <property type="entry name" value="GNAT_dom"/>
</dbReference>
<sequence length="175" mass="20401">MQVPSLQLQVCTENEIPTILRVAIQSYREHYTYLWTDKGENYIARNFTPETLARELQAEKSYFYLVQLESEPVGFLKINNEKPLAPYPATACLELERIYLLKQVSGKGIGKAAIEFVCQVAAEWNKRFVWLKAMDSSPARGFYEKMGFTRKEAFRLDFPFMKDEHRTILVMEKSI</sequence>
<keyword evidence="3" id="KW-1185">Reference proteome</keyword>
<dbReference type="PROSITE" id="PS51186">
    <property type="entry name" value="GNAT"/>
    <property type="match status" value="1"/>
</dbReference>
<organism evidence="2 3">
    <name type="scientific">Rhodocytophaga aerolata</name>
    <dbReference type="NCBI Taxonomy" id="455078"/>
    <lineage>
        <taxon>Bacteria</taxon>
        <taxon>Pseudomonadati</taxon>
        <taxon>Bacteroidota</taxon>
        <taxon>Cytophagia</taxon>
        <taxon>Cytophagales</taxon>
        <taxon>Rhodocytophagaceae</taxon>
        <taxon>Rhodocytophaga</taxon>
    </lineage>
</organism>
<dbReference type="SUPFAM" id="SSF55729">
    <property type="entry name" value="Acyl-CoA N-acyltransferases (Nat)"/>
    <property type="match status" value="1"/>
</dbReference>
<feature type="domain" description="N-acetyltransferase" evidence="1">
    <location>
        <begin position="6"/>
        <end position="175"/>
    </location>
</feature>
<accession>A0ABT8RCC4</accession>
<dbReference type="CDD" id="cd04301">
    <property type="entry name" value="NAT_SF"/>
    <property type="match status" value="1"/>
</dbReference>
<comment type="caution">
    <text evidence="2">The sequence shown here is derived from an EMBL/GenBank/DDBJ whole genome shotgun (WGS) entry which is preliminary data.</text>
</comment>
<proteinExistence type="predicted"/>
<evidence type="ECO:0000313" key="3">
    <source>
        <dbReference type="Proteomes" id="UP001168528"/>
    </source>
</evidence>
<dbReference type="Pfam" id="PF00583">
    <property type="entry name" value="Acetyltransf_1"/>
    <property type="match status" value="1"/>
</dbReference>
<dbReference type="EMBL" id="JAUKPO010000011">
    <property type="protein sequence ID" value="MDO1448407.1"/>
    <property type="molecule type" value="Genomic_DNA"/>
</dbReference>
<protein>
    <submittedName>
        <fullName evidence="2">GNAT family N-acetyltransferase</fullName>
    </submittedName>
</protein>
<dbReference type="Proteomes" id="UP001168528">
    <property type="component" value="Unassembled WGS sequence"/>
</dbReference>
<dbReference type="InterPro" id="IPR016181">
    <property type="entry name" value="Acyl_CoA_acyltransferase"/>
</dbReference>
<evidence type="ECO:0000259" key="1">
    <source>
        <dbReference type="PROSITE" id="PS51186"/>
    </source>
</evidence>
<gene>
    <name evidence="2" type="ORF">Q0590_19180</name>
</gene>
<name>A0ABT8RCC4_9BACT</name>
<dbReference type="RefSeq" id="WP_302039207.1">
    <property type="nucleotide sequence ID" value="NZ_JAUKPO010000011.1"/>
</dbReference>
<dbReference type="Gene3D" id="3.40.630.30">
    <property type="match status" value="1"/>
</dbReference>
<evidence type="ECO:0000313" key="2">
    <source>
        <dbReference type="EMBL" id="MDO1448407.1"/>
    </source>
</evidence>